<organism evidence="1 2">
    <name type="scientific">Novosphingobium chloroacetimidivorans</name>
    <dbReference type="NCBI Taxonomy" id="1428314"/>
    <lineage>
        <taxon>Bacteria</taxon>
        <taxon>Pseudomonadati</taxon>
        <taxon>Pseudomonadota</taxon>
        <taxon>Alphaproteobacteria</taxon>
        <taxon>Sphingomonadales</taxon>
        <taxon>Sphingomonadaceae</taxon>
        <taxon>Novosphingobium</taxon>
    </lineage>
</organism>
<gene>
    <name evidence="1" type="ORF">HNO88_001793</name>
</gene>
<protein>
    <submittedName>
        <fullName evidence="1">Uncharacterized protein</fullName>
    </submittedName>
</protein>
<keyword evidence="2" id="KW-1185">Reference proteome</keyword>
<accession>A0A7W7NWT1</accession>
<dbReference type="EMBL" id="JACHLR010000006">
    <property type="protein sequence ID" value="MBB4858470.1"/>
    <property type="molecule type" value="Genomic_DNA"/>
</dbReference>
<dbReference type="AlphaFoldDB" id="A0A7W7NWT1"/>
<comment type="caution">
    <text evidence="1">The sequence shown here is derived from an EMBL/GenBank/DDBJ whole genome shotgun (WGS) entry which is preliminary data.</text>
</comment>
<dbReference type="Proteomes" id="UP000555448">
    <property type="component" value="Unassembled WGS sequence"/>
</dbReference>
<reference evidence="1 2" key="1">
    <citation type="submission" date="2020-08" db="EMBL/GenBank/DDBJ databases">
        <title>Functional genomics of gut bacteria from endangered species of beetles.</title>
        <authorList>
            <person name="Carlos-Shanley C."/>
        </authorList>
    </citation>
    <scope>NUCLEOTIDE SEQUENCE [LARGE SCALE GENOMIC DNA]</scope>
    <source>
        <strain evidence="1 2">S00245</strain>
    </source>
</reference>
<sequence>MGDTKGGYEVSDAWHVLPETGRGTAGTVVEGTLGIEQPFVLGVWTRVPSTTLRAVPLPVSGRTA</sequence>
<name>A0A7W7NWT1_9SPHN</name>
<proteinExistence type="predicted"/>
<evidence type="ECO:0000313" key="2">
    <source>
        <dbReference type="Proteomes" id="UP000555448"/>
    </source>
</evidence>
<evidence type="ECO:0000313" key="1">
    <source>
        <dbReference type="EMBL" id="MBB4858470.1"/>
    </source>
</evidence>